<dbReference type="PANTHER" id="PTHR20883">
    <property type="entry name" value="PHYTANOYL-COA DIOXYGENASE DOMAIN CONTAINING 1"/>
    <property type="match status" value="1"/>
</dbReference>
<evidence type="ECO:0000256" key="2">
    <source>
        <dbReference type="SAM" id="SignalP"/>
    </source>
</evidence>
<keyword evidence="2" id="KW-0732">Signal</keyword>
<feature type="chain" id="PRO_5032914637" description="Glutamine amidotransferase type-2 domain-containing protein" evidence="2">
    <location>
        <begin position="20"/>
        <end position="840"/>
    </location>
</feature>
<dbReference type="SUPFAM" id="SSF51197">
    <property type="entry name" value="Clavaminate synthase-like"/>
    <property type="match status" value="1"/>
</dbReference>
<sequence length="840" mass="92726">MAFFLFGAHQRACLFHVRASRLCASALLLGPSLTQNAGSDNLFEVILKPYASIDEERGVLIEALGHVVLERPVFLTDGNSPLGDQPRLQLCRDAQGEIARCIVHSAMSLQKAYILDPTVLAALEMQPDVAVTIMDTPVLLLGEIGDPRSVEEIPWMQRASLSPDSAPTQRFSMARRARQLRHGQNIYPRCNELCHGSKSVHKGTLDIAWLMEPLWGKALPSRVSFMDFGCREFGEGDPFFPLLQTEVSLSGLCVDASASDLAVARTHLQGHPDIKVVEAFLHPESIPEMLEGAGLLGANVDVLSIGWGDSFMADVLEAALLNAQASMIITRFAVSFPPPMLYSQHYGGEHSYVHNLTVEQSKATVGGASLSYLVQLLSKQGYLLFKMSDYLAVWVHEGLTAYFESAHAYLTFPVDEWACFLQASPVYTGDGRAKFPLSYTREWLLDSDVYGALQHAWNNISGISSGSPFTLDLVRETRDVGFGGARRQRAAAGQTARSAQVQLVNNRGSHPAFSCSAFQKGSIFAHNGFHMEPGLIGESLIRNARNVAKRLELKFAKSLPLDSVYDFEVRRKTYFSEHDLQLMAPLILHPALHDLAACALGTEEVRIPILPILRMMPPGATQISWHLDFEDWRSHLSQTARVAYPTLEAVDEVLRFSESLLIVVVPLVQMVSEESGGLMYVPGSHLRGLDLRQWSPQASKQADGSAGQQSTSFARFEEGELKIARGEHSFNQSAADETAVRVGLRPGDVSAHRALVWHRGSQNSVEYTRWHVEIVFQDARAIPEKVTDPTLLPIELLVRSRDRPQDVVSTTSQLVEVVMQQQDHREEVCRDSSDVLCGAA</sequence>
<evidence type="ECO:0000256" key="1">
    <source>
        <dbReference type="ARBA" id="ARBA00001962"/>
    </source>
</evidence>
<dbReference type="GO" id="GO:0016491">
    <property type="term" value="F:oxidoreductase activity"/>
    <property type="evidence" value="ECO:0007669"/>
    <property type="project" value="UniProtKB-ARBA"/>
</dbReference>
<dbReference type="PANTHER" id="PTHR20883:SF48">
    <property type="entry name" value="ECTOINE DIOXYGENASE"/>
    <property type="match status" value="1"/>
</dbReference>
<dbReference type="GO" id="GO:0046872">
    <property type="term" value="F:metal ion binding"/>
    <property type="evidence" value="ECO:0007669"/>
    <property type="project" value="UniProtKB-ARBA"/>
</dbReference>
<feature type="signal peptide" evidence="2">
    <location>
        <begin position="1"/>
        <end position="19"/>
    </location>
</feature>
<evidence type="ECO:0000313" key="3">
    <source>
        <dbReference type="EMBL" id="CAE8646692.1"/>
    </source>
</evidence>
<dbReference type="AlphaFoldDB" id="A0A813I8T1"/>
<comment type="cofactor">
    <cofactor evidence="1">
        <name>Fe cation</name>
        <dbReference type="ChEBI" id="CHEBI:24875"/>
    </cofactor>
</comment>
<gene>
    <name evidence="3" type="ORF">PGLA2088_LOCUS5027</name>
</gene>
<reference evidence="3" key="1">
    <citation type="submission" date="2021-02" db="EMBL/GenBank/DDBJ databases">
        <authorList>
            <person name="Dougan E. K."/>
            <person name="Rhodes N."/>
            <person name="Thang M."/>
            <person name="Chan C."/>
        </authorList>
    </citation>
    <scope>NUCLEOTIDE SEQUENCE</scope>
</reference>
<evidence type="ECO:0008006" key="5">
    <source>
        <dbReference type="Google" id="ProtNLM"/>
    </source>
</evidence>
<accession>A0A813I8T1</accession>
<comment type="caution">
    <text evidence="3">The sequence shown here is derived from an EMBL/GenBank/DDBJ whole genome shotgun (WGS) entry which is preliminary data.</text>
</comment>
<organism evidence="3 4">
    <name type="scientific">Polarella glacialis</name>
    <name type="common">Dinoflagellate</name>
    <dbReference type="NCBI Taxonomy" id="89957"/>
    <lineage>
        <taxon>Eukaryota</taxon>
        <taxon>Sar</taxon>
        <taxon>Alveolata</taxon>
        <taxon>Dinophyceae</taxon>
        <taxon>Suessiales</taxon>
        <taxon>Suessiaceae</taxon>
        <taxon>Polarella</taxon>
    </lineage>
</organism>
<proteinExistence type="predicted"/>
<name>A0A813I8T1_POLGL</name>
<dbReference type="EMBL" id="CAJNNW010004729">
    <property type="protein sequence ID" value="CAE8646692.1"/>
    <property type="molecule type" value="Genomic_DNA"/>
</dbReference>
<dbReference type="Proteomes" id="UP000626109">
    <property type="component" value="Unassembled WGS sequence"/>
</dbReference>
<dbReference type="InterPro" id="IPR008775">
    <property type="entry name" value="Phytyl_CoA_dOase-like"/>
</dbReference>
<protein>
    <recommendedName>
        <fullName evidence="5">Glutamine amidotransferase type-2 domain-containing protein</fullName>
    </recommendedName>
</protein>
<dbReference type="Pfam" id="PF05721">
    <property type="entry name" value="PhyH"/>
    <property type="match status" value="1"/>
</dbReference>
<dbReference type="Gene3D" id="2.60.120.620">
    <property type="entry name" value="q2cbj1_9rhob like domain"/>
    <property type="match status" value="1"/>
</dbReference>
<evidence type="ECO:0000313" key="4">
    <source>
        <dbReference type="Proteomes" id="UP000626109"/>
    </source>
</evidence>